<dbReference type="InterPro" id="IPR033334">
    <property type="entry name" value="LNG1/2"/>
</dbReference>
<feature type="compositionally biased region" description="Polar residues" evidence="1">
    <location>
        <begin position="694"/>
        <end position="710"/>
    </location>
</feature>
<dbReference type="InterPro" id="IPR025486">
    <property type="entry name" value="DUF4378"/>
</dbReference>
<feature type="compositionally biased region" description="Low complexity" evidence="1">
    <location>
        <begin position="628"/>
        <end position="640"/>
    </location>
</feature>
<sequence>MAAKLVGCLADDNPDLQKQIGCMTGIFQLFDRHHVLTSRRLSQRRLPPGDLHFGNGSPDTEAGNGYHGHTALETNLNKYLKEKHRISTESSRASFSSSCSSLSSVDYNKAALQDPSTVDRTAFAETTSRDTVISQPSMSPCLGRQSFDLQDAVKESMYREARGLPVKTMGKEEAMGHAMKLKDSPRPFQLSNPIDGSYRVGSNGKQNVPIKLEESLKGPAKFQEAPSYYNETSECLKSSYESKDKWHAISRDSSRFSCDGREINHFSLESQDKIKSTLKLKELPRLSLDSREISMQNANSGSKLDHPSKDLEKSGDSNEEVYDLWKIRPPSVVAKLMGLEALPDSASTSNSHLGLIRLNEGEQDDSFTRSLKENDLDRPTWIPKSPKRTLQEPVSPWCRNPGLVMKPISWLPIEPAPWKQLDNSRGSQKPAFKQPKTAAKAPSSFPSVYSEIEKRLKDLEFKRSGKDRRALRQILEATQSEGHLETAKEERGSKFEAPRDYEPKCTSPNNKLRLPSQQNQRNNLVIASRNRGSDSLRTHESPIVIMKPAKLMVKSELTPSSVIPIDSLPGLHKVTNRKGSLTNQNTKDQAPKSSQRDSSNNTSDRRTSVRSVKSTQSSMRYHQLPKESSASSAKSSGSVSPRLQQKKLELEKQSRPSTPPSYLSKPRRQLSRQARNIGSPGEKQRPKSPKLQPSDDQLSQKSNESRTSSHQGDDISLPFESNIIFNVKMDTEVTSTEQPALNCSGQNLSSEASSYLVSGSMQKRPTAKLEEDGTLTEIDLVAPEHPSPVSVLDSSLCRDDVLSPVKQTPIVSTDDGAQDSKNQHSEEMCSPAANLLSDSTGGCGLTSEIDRKKLQRIENLVQKLRRLNSTHDEASTDYIASLCENTNPDHRYISEILLASGLLLRDLSSGLTTLQLHPSGYPINPELFFVLEQTKSSTFFPKDECNHGKAAHSKKKLEKFHRQLLFDLVNEFLLKKFASSRPSLEPWLKSNKLAKNTLGAQKLLKELCLEIEQLQVRKSPRSLEDEEDCLKCVLWDDVMRQSESWTDFPGEISGVALDVERLIFKDLVDEIVRGGPTGLSTNPGRRRQPFAK</sequence>
<dbReference type="Pfam" id="PF14383">
    <property type="entry name" value="VARLMGL"/>
    <property type="match status" value="1"/>
</dbReference>
<dbReference type="PANTHER" id="PTHR31680:SF4">
    <property type="entry name" value="LONGIFOLIA PROTEIN"/>
    <property type="match status" value="1"/>
</dbReference>
<dbReference type="GO" id="GO:0051513">
    <property type="term" value="P:regulation of monopolar cell growth"/>
    <property type="evidence" value="ECO:0007669"/>
    <property type="project" value="InterPro"/>
</dbReference>
<proteinExistence type="predicted"/>
<feature type="compositionally biased region" description="Polar residues" evidence="1">
    <location>
        <begin position="577"/>
        <end position="602"/>
    </location>
</feature>
<feature type="compositionally biased region" description="Basic and acidic residues" evidence="1">
    <location>
        <begin position="482"/>
        <end position="503"/>
    </location>
</feature>
<dbReference type="Pfam" id="PF14309">
    <property type="entry name" value="DUF4378"/>
    <property type="match status" value="1"/>
</dbReference>
<reference evidence="4" key="1">
    <citation type="submission" date="2018-02" db="EMBL/GenBank/DDBJ databases">
        <title>Rhizophora mucronata_Transcriptome.</title>
        <authorList>
            <person name="Meera S.P."/>
            <person name="Sreeshan A."/>
            <person name="Augustine A."/>
        </authorList>
    </citation>
    <scope>NUCLEOTIDE SEQUENCE</scope>
    <source>
        <tissue evidence="4">Leaf</tissue>
    </source>
</reference>
<dbReference type="PANTHER" id="PTHR31680">
    <property type="entry name" value="LONGIFOLIA PROTEIN"/>
    <property type="match status" value="1"/>
</dbReference>
<protein>
    <recommendedName>
        <fullName evidence="5">DUF4378 domain-containing protein</fullName>
    </recommendedName>
</protein>
<feature type="domain" description="DUF3741" evidence="3">
    <location>
        <begin position="326"/>
        <end position="346"/>
    </location>
</feature>
<accession>A0A2P2MLV8</accession>
<evidence type="ECO:0000259" key="3">
    <source>
        <dbReference type="Pfam" id="PF14383"/>
    </source>
</evidence>
<name>A0A2P2MLV8_RHIMU</name>
<evidence type="ECO:0008006" key="5">
    <source>
        <dbReference type="Google" id="ProtNLM"/>
    </source>
</evidence>
<feature type="region of interest" description="Disordered" evidence="1">
    <location>
        <begin position="183"/>
        <end position="202"/>
    </location>
</feature>
<evidence type="ECO:0000256" key="1">
    <source>
        <dbReference type="SAM" id="MobiDB-lite"/>
    </source>
</evidence>
<feature type="region of interest" description="Disordered" evidence="1">
    <location>
        <begin position="46"/>
        <end position="68"/>
    </location>
</feature>
<feature type="compositionally biased region" description="Basic and acidic residues" evidence="1">
    <location>
        <begin position="303"/>
        <end position="316"/>
    </location>
</feature>
<feature type="region of interest" description="Disordered" evidence="1">
    <location>
        <begin position="479"/>
        <end position="541"/>
    </location>
</feature>
<feature type="region of interest" description="Disordered" evidence="1">
    <location>
        <begin position="422"/>
        <end position="444"/>
    </location>
</feature>
<feature type="domain" description="DUF4378" evidence="2">
    <location>
        <begin position="889"/>
        <end position="1070"/>
    </location>
</feature>
<feature type="compositionally biased region" description="Polar residues" evidence="1">
    <location>
        <begin position="609"/>
        <end position="620"/>
    </location>
</feature>
<feature type="compositionally biased region" description="Basic and acidic residues" evidence="1">
    <location>
        <begin position="531"/>
        <end position="540"/>
    </location>
</feature>
<dbReference type="AlphaFoldDB" id="A0A2P2MLV8"/>
<dbReference type="InterPro" id="IPR032795">
    <property type="entry name" value="DUF3741-assoc"/>
</dbReference>
<evidence type="ECO:0000313" key="4">
    <source>
        <dbReference type="EMBL" id="MBX31152.1"/>
    </source>
</evidence>
<organism evidence="4">
    <name type="scientific">Rhizophora mucronata</name>
    <name type="common">Asiatic mangrove</name>
    <dbReference type="NCBI Taxonomy" id="61149"/>
    <lineage>
        <taxon>Eukaryota</taxon>
        <taxon>Viridiplantae</taxon>
        <taxon>Streptophyta</taxon>
        <taxon>Embryophyta</taxon>
        <taxon>Tracheophyta</taxon>
        <taxon>Spermatophyta</taxon>
        <taxon>Magnoliopsida</taxon>
        <taxon>eudicotyledons</taxon>
        <taxon>Gunneridae</taxon>
        <taxon>Pentapetalae</taxon>
        <taxon>rosids</taxon>
        <taxon>fabids</taxon>
        <taxon>Malpighiales</taxon>
        <taxon>Rhizophoraceae</taxon>
        <taxon>Rhizophora</taxon>
    </lineage>
</organism>
<dbReference type="EMBL" id="GGEC01050668">
    <property type="protein sequence ID" value="MBX31152.1"/>
    <property type="molecule type" value="Transcribed_RNA"/>
</dbReference>
<feature type="region of interest" description="Disordered" evidence="1">
    <location>
        <begin position="297"/>
        <end position="316"/>
    </location>
</feature>
<feature type="compositionally biased region" description="Polar residues" evidence="1">
    <location>
        <begin position="506"/>
        <end position="525"/>
    </location>
</feature>
<evidence type="ECO:0000259" key="2">
    <source>
        <dbReference type="Pfam" id="PF14309"/>
    </source>
</evidence>
<feature type="region of interest" description="Disordered" evidence="1">
    <location>
        <begin position="561"/>
        <end position="717"/>
    </location>
</feature>